<dbReference type="AlphaFoldDB" id="A0AAN7V1V1"/>
<protein>
    <submittedName>
        <fullName evidence="1">Uncharacterized protein</fullName>
    </submittedName>
</protein>
<accession>A0AAN7V1V1</accession>
<gene>
    <name evidence="1" type="ORF">RRF57_012538</name>
</gene>
<dbReference type="EMBL" id="JAWHQM010000079">
    <property type="protein sequence ID" value="KAK5636826.1"/>
    <property type="molecule type" value="Genomic_DNA"/>
</dbReference>
<evidence type="ECO:0000313" key="2">
    <source>
        <dbReference type="Proteomes" id="UP001305414"/>
    </source>
</evidence>
<proteinExistence type="predicted"/>
<evidence type="ECO:0000313" key="1">
    <source>
        <dbReference type="EMBL" id="KAK5636826.1"/>
    </source>
</evidence>
<reference evidence="1 2" key="1">
    <citation type="submission" date="2023-10" db="EMBL/GenBank/DDBJ databases">
        <title>Draft genome sequence of Xylaria bambusicola isolate GMP-LS, the root and basal stem rot pathogen of sugarcane in Indonesia.</title>
        <authorList>
            <person name="Selvaraj P."/>
            <person name="Muralishankar V."/>
            <person name="Muruganantham S."/>
            <person name="Sp S."/>
            <person name="Haryani S."/>
            <person name="Lau K.J.X."/>
            <person name="Naqvi N.I."/>
        </authorList>
    </citation>
    <scope>NUCLEOTIDE SEQUENCE [LARGE SCALE GENOMIC DNA]</scope>
    <source>
        <strain evidence="1">GMP-LS</strain>
    </source>
</reference>
<sequence length="100" mass="11514">MTVLRKIVLKSIKQECSCLLNHALRLEYIDHTVKINQRTAFIASQCARKFCALFWVCTDDVLEQTDPIWLITSLGTIWQNLLKLAKLSIRSNNFVSNIGF</sequence>
<keyword evidence="2" id="KW-1185">Reference proteome</keyword>
<organism evidence="1 2">
    <name type="scientific">Xylaria bambusicola</name>
    <dbReference type="NCBI Taxonomy" id="326684"/>
    <lineage>
        <taxon>Eukaryota</taxon>
        <taxon>Fungi</taxon>
        <taxon>Dikarya</taxon>
        <taxon>Ascomycota</taxon>
        <taxon>Pezizomycotina</taxon>
        <taxon>Sordariomycetes</taxon>
        <taxon>Xylariomycetidae</taxon>
        <taxon>Xylariales</taxon>
        <taxon>Xylariaceae</taxon>
        <taxon>Xylaria</taxon>
    </lineage>
</organism>
<name>A0AAN7V1V1_9PEZI</name>
<dbReference type="Proteomes" id="UP001305414">
    <property type="component" value="Unassembled WGS sequence"/>
</dbReference>
<comment type="caution">
    <text evidence="1">The sequence shown here is derived from an EMBL/GenBank/DDBJ whole genome shotgun (WGS) entry which is preliminary data.</text>
</comment>